<evidence type="ECO:0000313" key="2">
    <source>
        <dbReference type="Proteomes" id="UP000536720"/>
    </source>
</evidence>
<proteinExistence type="predicted"/>
<accession>A0A7Y5Z7P9</accession>
<protein>
    <submittedName>
        <fullName evidence="1">Uncharacterized protein</fullName>
    </submittedName>
</protein>
<dbReference type="Proteomes" id="UP000536720">
    <property type="component" value="Unassembled WGS sequence"/>
</dbReference>
<evidence type="ECO:0000313" key="1">
    <source>
        <dbReference type="EMBL" id="NUT87143.1"/>
    </source>
</evidence>
<name>A0A7Y5Z7P9_9PSED</name>
<dbReference type="RefSeq" id="WP_175362552.1">
    <property type="nucleotide sequence ID" value="NZ_JABFMR010000008.1"/>
</dbReference>
<gene>
    <name evidence="1" type="ORF">HNO91_11965</name>
</gene>
<reference evidence="1 2" key="1">
    <citation type="journal article" date="2020" name="Front. Plant Sci.">
        <title>Isolation of Rhizosphere Bacteria That Improve Quality and Water Stress Tolerance in Greenhouse Ornamentals.</title>
        <authorList>
            <person name="Nordstedt N.P."/>
            <person name="Jones M.L."/>
        </authorList>
    </citation>
    <scope>NUCLEOTIDE SEQUENCE [LARGE SCALE GENOMIC DNA]</scope>
    <source>
        <strain evidence="1 2">C7D2</strain>
    </source>
</reference>
<sequence length="123" mass="14200">MSRHAKDFETRKASVMETARWLLPEVHRAIDRGLEVVELSVRDVKEVLAYLEADAQREKVAFSGKHLGFADPEMMRDLMTRNRASAPVLFKKTPRYCLEVFYLELPPNANQLAKRQAQQQVTN</sequence>
<dbReference type="AlphaFoldDB" id="A0A7Y5Z7P9"/>
<organism evidence="1 2">
    <name type="scientific">Pseudomonas corrugata</name>
    <dbReference type="NCBI Taxonomy" id="47879"/>
    <lineage>
        <taxon>Bacteria</taxon>
        <taxon>Pseudomonadati</taxon>
        <taxon>Pseudomonadota</taxon>
        <taxon>Gammaproteobacteria</taxon>
        <taxon>Pseudomonadales</taxon>
        <taxon>Pseudomonadaceae</taxon>
        <taxon>Pseudomonas</taxon>
    </lineage>
</organism>
<dbReference type="EMBL" id="JABFMR010000008">
    <property type="protein sequence ID" value="NUT87143.1"/>
    <property type="molecule type" value="Genomic_DNA"/>
</dbReference>
<comment type="caution">
    <text evidence="1">The sequence shown here is derived from an EMBL/GenBank/DDBJ whole genome shotgun (WGS) entry which is preliminary data.</text>
</comment>